<feature type="domain" description="Amidohydrolase-related" evidence="2">
    <location>
        <begin position="2"/>
        <end position="275"/>
    </location>
</feature>
<dbReference type="KEGG" id="ckh:LVJ77_06270"/>
<dbReference type="Pfam" id="PF04909">
    <property type="entry name" value="Amidohydro_2"/>
    <property type="match status" value="1"/>
</dbReference>
<dbReference type="InterPro" id="IPR006680">
    <property type="entry name" value="Amidohydro-rel"/>
</dbReference>
<keyword evidence="4" id="KW-1185">Reference proteome</keyword>
<dbReference type="InterPro" id="IPR032466">
    <property type="entry name" value="Metal_Hydrolase"/>
</dbReference>
<dbReference type="AlphaFoldDB" id="A0A8T9MSM9"/>
<evidence type="ECO:0000313" key="3">
    <source>
        <dbReference type="EMBL" id="UOP04084.2"/>
    </source>
</evidence>
<proteinExistence type="inferred from homology"/>
<dbReference type="GO" id="GO:0016787">
    <property type="term" value="F:hydrolase activity"/>
    <property type="evidence" value="ECO:0007669"/>
    <property type="project" value="InterPro"/>
</dbReference>
<evidence type="ECO:0000256" key="1">
    <source>
        <dbReference type="ARBA" id="ARBA00038310"/>
    </source>
</evidence>
<dbReference type="PANTHER" id="PTHR43569">
    <property type="entry name" value="AMIDOHYDROLASE"/>
    <property type="match status" value="1"/>
</dbReference>
<dbReference type="PANTHER" id="PTHR43569:SF2">
    <property type="entry name" value="AMIDOHYDROLASE-RELATED DOMAIN-CONTAINING PROTEIN"/>
    <property type="match status" value="1"/>
</dbReference>
<evidence type="ECO:0000259" key="2">
    <source>
        <dbReference type="Pfam" id="PF04909"/>
    </source>
</evidence>
<dbReference type="Proteomes" id="UP000831534">
    <property type="component" value="Chromosome"/>
</dbReference>
<accession>A0A8T9MSM9</accession>
<dbReference type="SUPFAM" id="SSF51556">
    <property type="entry name" value="Metallo-dependent hydrolases"/>
    <property type="match status" value="1"/>
</dbReference>
<reference evidence="3" key="2">
    <citation type="submission" date="2024-09" db="EMBL/GenBank/DDBJ databases">
        <authorList>
            <person name="Veyrier F.J."/>
        </authorList>
    </citation>
    <scope>NUCLEOTIDE SEQUENCE</scope>
    <source>
        <strain evidence="3">17694</strain>
    </source>
</reference>
<gene>
    <name evidence="3" type="ORF">LVJ77_06270</name>
</gene>
<dbReference type="EMBL" id="CP091521">
    <property type="protein sequence ID" value="UOP04084.2"/>
    <property type="molecule type" value="Genomic_DNA"/>
</dbReference>
<reference evidence="3" key="1">
    <citation type="journal article" date="2022" name="Res Sq">
        <title>Evolution of multicellular longitudinally dividing oral cavity symbionts (Neisseriaceae).</title>
        <authorList>
            <person name="Nyongesa S."/>
            <person name="Weber P."/>
            <person name="Bernet E."/>
            <person name="Pullido F."/>
            <person name="Nieckarz M."/>
            <person name="Delaby M."/>
            <person name="Nieves C."/>
            <person name="Viehboeck T."/>
            <person name="Krause N."/>
            <person name="Rivera-Millot A."/>
            <person name="Nakamura A."/>
            <person name="Vischer N."/>
            <person name="VanNieuwenhze M."/>
            <person name="Brun Y."/>
            <person name="Cava F."/>
            <person name="Bulgheresi S."/>
            <person name="Veyrier F."/>
        </authorList>
    </citation>
    <scope>NUCLEOTIDE SEQUENCE</scope>
    <source>
        <strain evidence="3">17694</strain>
    </source>
</reference>
<sequence length="276" mass="30544">MIDAHVHFWHYRAEDYAWIGSEMLPLRQDRLPEDLAACLRGQGVSAAVAVQARCDEAENTLLLDLAARHDWIAGVVGWLDLRGADVAARLDGYADAVRLKGFRHIVQDEPDPAAYWRDAAFLRGVGLLHQRGYSYDLLAHQRDLAAVADFCARADGGTLILDHLGKPEFASAAAFDDWRAQMRRLAAMPHVAVKISGLVTECGAGCTAADVRPYVHTAFELFGSDRVLFGSDWPVCTLTHDYADVCRHWRECAAVLGDAEREAAESGNARRLYRLD</sequence>
<dbReference type="RefSeq" id="WP_027009273.1">
    <property type="nucleotide sequence ID" value="NZ_CP091521.1"/>
</dbReference>
<protein>
    <submittedName>
        <fullName evidence="3">Amidohydrolase family protein</fullName>
    </submittedName>
</protein>
<evidence type="ECO:0000313" key="4">
    <source>
        <dbReference type="Proteomes" id="UP000831534"/>
    </source>
</evidence>
<organism evidence="3 4">
    <name type="scientific">Conchiformibius kuhniae</name>
    <dbReference type="NCBI Taxonomy" id="211502"/>
    <lineage>
        <taxon>Bacteria</taxon>
        <taxon>Pseudomonadati</taxon>
        <taxon>Pseudomonadota</taxon>
        <taxon>Betaproteobacteria</taxon>
        <taxon>Neisseriales</taxon>
        <taxon>Neisseriaceae</taxon>
        <taxon>Conchiformibius</taxon>
    </lineage>
</organism>
<comment type="similarity">
    <text evidence="1">Belongs to the metallo-dependent hydrolases superfamily.</text>
</comment>
<name>A0A8T9MSM9_9NEIS</name>
<dbReference type="InterPro" id="IPR052350">
    <property type="entry name" value="Metallo-dep_Lactonases"/>
</dbReference>
<dbReference type="Gene3D" id="3.20.20.140">
    <property type="entry name" value="Metal-dependent hydrolases"/>
    <property type="match status" value="1"/>
</dbReference>